<keyword evidence="1" id="KW-0479">Metal-binding</keyword>
<feature type="domain" description="MYND-type" evidence="4">
    <location>
        <begin position="29"/>
        <end position="68"/>
    </location>
</feature>
<proteinExistence type="predicted"/>
<evidence type="ECO:0000259" key="4">
    <source>
        <dbReference type="PROSITE" id="PS01360"/>
    </source>
</evidence>
<reference evidence="6" key="1">
    <citation type="submission" date="2025-08" db="UniProtKB">
        <authorList>
            <consortium name="RefSeq"/>
        </authorList>
    </citation>
    <scope>IDENTIFICATION</scope>
</reference>
<evidence type="ECO:0000313" key="6">
    <source>
        <dbReference type="RefSeq" id="XP_014480917.1"/>
    </source>
</evidence>
<dbReference type="Proteomes" id="UP000515204">
    <property type="component" value="Unplaced"/>
</dbReference>
<dbReference type="PROSITE" id="PS01360">
    <property type="entry name" value="ZF_MYND_1"/>
    <property type="match status" value="1"/>
</dbReference>
<keyword evidence="3" id="KW-0862">Zinc</keyword>
<dbReference type="PANTHER" id="PTHR28069:SF2">
    <property type="entry name" value="GH20023P"/>
    <property type="match status" value="1"/>
</dbReference>
<dbReference type="Gene3D" id="6.10.140.2220">
    <property type="match status" value="1"/>
</dbReference>
<evidence type="ECO:0000256" key="2">
    <source>
        <dbReference type="ARBA" id="ARBA00022771"/>
    </source>
</evidence>
<evidence type="ECO:0000313" key="5">
    <source>
        <dbReference type="Proteomes" id="UP000515204"/>
    </source>
</evidence>
<sequence length="436" mass="50407">MSNPNIQVFKYHGPYTVEYYNQFFNPNTCHVCKTVDRGDLILCDRCSLISYCSEKHKIEHHTEHEEICTIITRLGLQKDTRNYSNWQQWIESRNEFMAAIQQNFHRPMKSYEKQMILWSKSCVVCHQQTRLQTCQKCFSANYCDAHAGAFTKKHDADKCERLMRLLNIDIEIISGNTTGISYAFLESVNEKKHFAEMLEFCVDYVLISRKDVNWLAKDYILSDHLSGPLTIYSGFKRNNILFFLKKSKIVIHIVAATTVDKDSLPAWEILLHLIPKLTELVIFVVGPDLTYYSDKHKLCKLCSDSKKSFSFTVISMLYHDYASSPEHYIRPNLIVGFHAEFNMSNIWSKSIKVMVELCPILLTSSEKDAGNSLEEMKDILSTNIEPIFNGKNYFAGLAPHRDIETGDTYFRNEHLTLLSELICDNDTSDDTISISE</sequence>
<protein>
    <submittedName>
        <fullName evidence="6">Uncharacterized protein LOC106747671</fullName>
    </submittedName>
</protein>
<dbReference type="Pfam" id="PF01753">
    <property type="entry name" value="zf-MYND"/>
    <property type="match status" value="1"/>
</dbReference>
<evidence type="ECO:0000256" key="1">
    <source>
        <dbReference type="ARBA" id="ARBA00022723"/>
    </source>
</evidence>
<keyword evidence="2" id="KW-0863">Zinc-finger</keyword>
<dbReference type="InterPro" id="IPR046824">
    <property type="entry name" value="Mss51-like_C"/>
</dbReference>
<dbReference type="Pfam" id="PF20179">
    <property type="entry name" value="MSS51_C"/>
    <property type="match status" value="1"/>
</dbReference>
<dbReference type="OrthoDB" id="5282002at2759"/>
<dbReference type="RefSeq" id="XP_014480917.1">
    <property type="nucleotide sequence ID" value="XM_014625431.1"/>
</dbReference>
<keyword evidence="5" id="KW-1185">Reference proteome</keyword>
<dbReference type="GO" id="GO:0008270">
    <property type="term" value="F:zinc ion binding"/>
    <property type="evidence" value="ECO:0007669"/>
    <property type="project" value="UniProtKB-KW"/>
</dbReference>
<dbReference type="SUPFAM" id="SSF144232">
    <property type="entry name" value="HIT/MYND zinc finger-like"/>
    <property type="match status" value="1"/>
</dbReference>
<dbReference type="KEGG" id="dqu:106747671"/>
<dbReference type="PANTHER" id="PTHR28069">
    <property type="entry name" value="GH20023P"/>
    <property type="match status" value="1"/>
</dbReference>
<organism evidence="5 6">
    <name type="scientific">Dinoponera quadriceps</name>
    <name type="common">South American ant</name>
    <dbReference type="NCBI Taxonomy" id="609295"/>
    <lineage>
        <taxon>Eukaryota</taxon>
        <taxon>Metazoa</taxon>
        <taxon>Ecdysozoa</taxon>
        <taxon>Arthropoda</taxon>
        <taxon>Hexapoda</taxon>
        <taxon>Insecta</taxon>
        <taxon>Pterygota</taxon>
        <taxon>Neoptera</taxon>
        <taxon>Endopterygota</taxon>
        <taxon>Hymenoptera</taxon>
        <taxon>Apocrita</taxon>
        <taxon>Aculeata</taxon>
        <taxon>Formicoidea</taxon>
        <taxon>Formicidae</taxon>
        <taxon>Ponerinae</taxon>
        <taxon>Ponerini</taxon>
        <taxon>Dinoponera</taxon>
    </lineage>
</organism>
<dbReference type="GeneID" id="106747671"/>
<gene>
    <name evidence="6" type="primary">LOC106747671</name>
</gene>
<dbReference type="AlphaFoldDB" id="A0A6P3XRP8"/>
<accession>A0A6P3XRP8</accession>
<dbReference type="InterPro" id="IPR002893">
    <property type="entry name" value="Znf_MYND"/>
</dbReference>
<evidence type="ECO:0000256" key="3">
    <source>
        <dbReference type="ARBA" id="ARBA00022833"/>
    </source>
</evidence>
<name>A0A6P3XRP8_DINQU</name>